<accession>A0A136IWA0</accession>
<dbReference type="InParanoid" id="A0A136IWA0"/>
<feature type="domain" description="DUF6594" evidence="2">
    <location>
        <begin position="26"/>
        <end position="249"/>
    </location>
</feature>
<evidence type="ECO:0000259" key="2">
    <source>
        <dbReference type="Pfam" id="PF20237"/>
    </source>
</evidence>
<evidence type="ECO:0000256" key="1">
    <source>
        <dbReference type="SAM" id="Phobius"/>
    </source>
</evidence>
<proteinExistence type="predicted"/>
<keyword evidence="4" id="KW-1185">Reference proteome</keyword>
<dbReference type="AlphaFoldDB" id="A0A136IWA0"/>
<keyword evidence="1" id="KW-0472">Membrane</keyword>
<evidence type="ECO:0000313" key="4">
    <source>
        <dbReference type="Proteomes" id="UP000070501"/>
    </source>
</evidence>
<dbReference type="PANTHER" id="PTHR34502:SF4">
    <property type="entry name" value="DUF6594 DOMAIN-CONTAINING PROTEIN"/>
    <property type="match status" value="1"/>
</dbReference>
<feature type="transmembrane region" description="Helical" evidence="1">
    <location>
        <begin position="189"/>
        <end position="212"/>
    </location>
</feature>
<reference evidence="4" key="1">
    <citation type="submission" date="2016-02" db="EMBL/GenBank/DDBJ databases">
        <title>Draft genome sequence of Microdochium bolleyi, a fungal endophyte of beachgrass.</title>
        <authorList>
            <consortium name="DOE Joint Genome Institute"/>
            <person name="David A.S."/>
            <person name="May G."/>
            <person name="Haridas S."/>
            <person name="Lim J."/>
            <person name="Wang M."/>
            <person name="Labutti K."/>
            <person name="Lipzen A."/>
            <person name="Barry K."/>
            <person name="Grigoriev I.V."/>
        </authorList>
    </citation>
    <scope>NUCLEOTIDE SEQUENCE [LARGE SCALE GENOMIC DNA]</scope>
    <source>
        <strain evidence="4">J235TASD1</strain>
    </source>
</reference>
<evidence type="ECO:0000313" key="3">
    <source>
        <dbReference type="EMBL" id="KXJ89049.1"/>
    </source>
</evidence>
<protein>
    <recommendedName>
        <fullName evidence="2">DUF6594 domain-containing protein</fullName>
    </recommendedName>
</protein>
<dbReference type="PANTHER" id="PTHR34502">
    <property type="entry name" value="DUF6594 DOMAIN-CONTAINING PROTEIN-RELATED"/>
    <property type="match status" value="1"/>
</dbReference>
<organism evidence="3 4">
    <name type="scientific">Microdochium bolleyi</name>
    <dbReference type="NCBI Taxonomy" id="196109"/>
    <lineage>
        <taxon>Eukaryota</taxon>
        <taxon>Fungi</taxon>
        <taxon>Dikarya</taxon>
        <taxon>Ascomycota</taxon>
        <taxon>Pezizomycotina</taxon>
        <taxon>Sordariomycetes</taxon>
        <taxon>Xylariomycetidae</taxon>
        <taxon>Xylariales</taxon>
        <taxon>Microdochiaceae</taxon>
        <taxon>Microdochium</taxon>
    </lineage>
</organism>
<dbReference type="InterPro" id="IPR046529">
    <property type="entry name" value="DUF6594"/>
</dbReference>
<sequence>MPASMRPAASTRDLSNSAPWKHHIWAAHIASDQDRETFVFRRFPKLSALNLLNLQEEMTELEFQIEQDLTVNPSASQAKKNASKLRRKIKEYHEALLLERNMSTLRQPGRRVLEALKQMFAQSPSEDGPLEHHYLQREIDLVALSAHTRQDYLSKYLRRAWAVPSHDAEKGNGLPTIGRFEERKIARTVTALTVVIAAIFLIGPILALYFIPLDWGKLLIIVIFTAGFATSVALITSAQRAEVFVATATPRDL</sequence>
<dbReference type="EMBL" id="KQ964256">
    <property type="protein sequence ID" value="KXJ89049.1"/>
    <property type="molecule type" value="Genomic_DNA"/>
</dbReference>
<dbReference type="OrthoDB" id="3533814at2759"/>
<keyword evidence="1" id="KW-1133">Transmembrane helix</keyword>
<gene>
    <name evidence="3" type="ORF">Micbo1qcDRAFT_206632</name>
</gene>
<dbReference type="STRING" id="196109.A0A136IWA0"/>
<feature type="transmembrane region" description="Helical" evidence="1">
    <location>
        <begin position="218"/>
        <end position="236"/>
    </location>
</feature>
<keyword evidence="1" id="KW-0812">Transmembrane</keyword>
<name>A0A136IWA0_9PEZI</name>
<dbReference type="Proteomes" id="UP000070501">
    <property type="component" value="Unassembled WGS sequence"/>
</dbReference>
<dbReference type="Pfam" id="PF20237">
    <property type="entry name" value="DUF6594"/>
    <property type="match status" value="1"/>
</dbReference>